<keyword evidence="2" id="KW-1185">Reference proteome</keyword>
<dbReference type="Proteomes" id="UP000077266">
    <property type="component" value="Unassembled WGS sequence"/>
</dbReference>
<dbReference type="InParanoid" id="A0A165KXS1"/>
<accession>A0A165KXS1</accession>
<dbReference type="EMBL" id="KV425935">
    <property type="protein sequence ID" value="KZV97058.1"/>
    <property type="molecule type" value="Genomic_DNA"/>
</dbReference>
<name>A0A165KXS1_EXIGL</name>
<reference evidence="1 2" key="1">
    <citation type="journal article" date="2016" name="Mol. Biol. Evol.">
        <title>Comparative Genomics of Early-Diverging Mushroom-Forming Fungi Provides Insights into the Origins of Lignocellulose Decay Capabilities.</title>
        <authorList>
            <person name="Nagy L.G."/>
            <person name="Riley R."/>
            <person name="Tritt A."/>
            <person name="Adam C."/>
            <person name="Daum C."/>
            <person name="Floudas D."/>
            <person name="Sun H."/>
            <person name="Yadav J.S."/>
            <person name="Pangilinan J."/>
            <person name="Larsson K.H."/>
            <person name="Matsuura K."/>
            <person name="Barry K."/>
            <person name="Labutti K."/>
            <person name="Kuo R."/>
            <person name="Ohm R.A."/>
            <person name="Bhattacharya S.S."/>
            <person name="Shirouzu T."/>
            <person name="Yoshinaga Y."/>
            <person name="Martin F.M."/>
            <person name="Grigoriev I.V."/>
            <person name="Hibbett D.S."/>
        </authorList>
    </citation>
    <scope>NUCLEOTIDE SEQUENCE [LARGE SCALE GENOMIC DNA]</scope>
    <source>
        <strain evidence="1 2">HHB12029</strain>
    </source>
</reference>
<organism evidence="1 2">
    <name type="scientific">Exidia glandulosa HHB12029</name>
    <dbReference type="NCBI Taxonomy" id="1314781"/>
    <lineage>
        <taxon>Eukaryota</taxon>
        <taxon>Fungi</taxon>
        <taxon>Dikarya</taxon>
        <taxon>Basidiomycota</taxon>
        <taxon>Agaricomycotina</taxon>
        <taxon>Agaricomycetes</taxon>
        <taxon>Auriculariales</taxon>
        <taxon>Exidiaceae</taxon>
        <taxon>Exidia</taxon>
    </lineage>
</organism>
<gene>
    <name evidence="1" type="ORF">EXIGLDRAFT_764811</name>
</gene>
<evidence type="ECO:0000313" key="1">
    <source>
        <dbReference type="EMBL" id="KZV97058.1"/>
    </source>
</evidence>
<dbReference type="AlphaFoldDB" id="A0A165KXS1"/>
<sequence length="159" mass="17367">MARPTASPSPSTTTRIPYLHALSMCLAAPARPVGTRPLPTRPVRAVLELVGATQQRYRTRRRRLALVAAEDDEQQHGHPFIHPSRRILDLSPWARMSQAPRTFALWTSCSRATSMLSPDSLDVARCALALRHARAFVSIDPFVPALSGPISLLGTARAG</sequence>
<protein>
    <submittedName>
        <fullName evidence="1">Uncharacterized protein</fullName>
    </submittedName>
</protein>
<proteinExistence type="predicted"/>
<evidence type="ECO:0000313" key="2">
    <source>
        <dbReference type="Proteomes" id="UP000077266"/>
    </source>
</evidence>